<dbReference type="Pfam" id="PF01751">
    <property type="entry name" value="Toprim"/>
    <property type="match status" value="1"/>
</dbReference>
<dbReference type="Pfam" id="PF00204">
    <property type="entry name" value="DNA_gyraseB"/>
    <property type="match status" value="1"/>
</dbReference>
<feature type="domain" description="Toprim" evidence="11">
    <location>
        <begin position="430"/>
        <end position="550"/>
    </location>
</feature>
<dbReference type="NCBIfam" id="NF004189">
    <property type="entry name" value="PRK05644.1"/>
    <property type="match status" value="1"/>
</dbReference>
<dbReference type="InterPro" id="IPR013506">
    <property type="entry name" value="Topo_IIA_bsu_dom2"/>
</dbReference>
<comment type="miscellaneous">
    <text evidence="10">Few gyrases are as efficient as E.coli at forming negative supercoils. Not all organisms have 2 type II topoisomerases; in organisms with a single type II topoisomerase this enzyme also has to decatenate newly replicated chromosomes.</text>
</comment>
<sequence length="815" mass="89618">MSDNENNEHAESYGAESIRVLKGLDAVRKRPGMYIGDTDDGSGLHHMIYEVVDNAIDEALAGHADLVTVTLNADGSCTVTDNGRGIPTDIHKEEGVSAAEVIMTQLHAGGKFDQNSYKVSGGLHGVGVSVVNALSTCLKLRIWRGGKEHRMEFRHGDAVAPLEVVGPAGERRGTEVTFYPSPETFSMIEFDYPTLEKRLRELAFLNSGVRIVLTDARHAEHKREELCYQGGVEAFVRYLDRSRKPVEGMSKPVTVLGERDGIRVECAFWWNDSFNETVLPFTNNIPQRDGGTHLAGFRAALTRQLTGYAESSGIAKKEKVALTGDDCREGLTAIVSVQVPDPKFSSQTKDKLVSSEVRPAVENILNEGLSNWLEEHPGEARSVMGKVVLAAAAREAARKARETITRKGALDIASLPGKLADCQERDPSKCELLLVEGDSAGGSAKQGRDRTFQAVLPLRGKILNVERVRADRMLSSAEIGTLITALGAGIGRSSTDREGFNPEKLRYHRIIIMTDADVDGSHIRTLLLTFFFRQMPEVIERGHLYIAQPPLYKAERGRRTIYLKDERALEDYLIDQGVEGAVLRLASGTEFGGEQLKTLVEEARGFRSILQGLHTRYDRSVVEQAVLAGAFARDAAENPSEAEVLADVAAKRLDRIAEDIERGWTGAASEGGYVFSRTLRGVKQVSTLDASLIASQEARRLADRSEALQEIYGEPVTLARKGDETVLHGPVALFEAVMAFGRKGLQLQRYKGLGEMNPHQLFETTLDRETRSLLQVKVKDLTDADDLFVKLMGDVVEPRREFIQENALSVANLDV</sequence>
<gene>
    <name evidence="10 12" type="primary">gyrB</name>
    <name evidence="12" type="ORF">LKMONMHP_0039</name>
</gene>
<dbReference type="InterPro" id="IPR036890">
    <property type="entry name" value="HATPase_C_sf"/>
</dbReference>
<dbReference type="Gene3D" id="3.30.565.10">
    <property type="entry name" value="Histidine kinase-like ATPase, C-terminal domain"/>
    <property type="match status" value="1"/>
</dbReference>
<keyword evidence="9 10" id="KW-0413">Isomerase</keyword>
<dbReference type="SMART" id="SM00433">
    <property type="entry name" value="TOP2c"/>
    <property type="match status" value="1"/>
</dbReference>
<comment type="catalytic activity">
    <reaction evidence="1 10">
        <text>ATP-dependent breakage, passage and rejoining of double-stranded DNA.</text>
        <dbReference type="EC" id="5.6.2.2"/>
    </reaction>
</comment>
<evidence type="ECO:0000256" key="5">
    <source>
        <dbReference type="ARBA" id="ARBA00022840"/>
    </source>
</evidence>
<dbReference type="InterPro" id="IPR014721">
    <property type="entry name" value="Ribsml_uS5_D2-typ_fold_subgr"/>
</dbReference>
<comment type="subcellular location">
    <subcellularLocation>
        <location evidence="10">Cytoplasm</location>
    </subcellularLocation>
</comment>
<feature type="site" description="Interaction with DNA" evidence="10">
    <location>
        <position position="461"/>
    </location>
</feature>
<evidence type="ECO:0000256" key="9">
    <source>
        <dbReference type="ARBA" id="ARBA00023235"/>
    </source>
</evidence>
<reference evidence="12" key="2">
    <citation type="submission" date="2021-08" db="EMBL/GenBank/DDBJ databases">
        <authorList>
            <person name="Tani A."/>
            <person name="Ola A."/>
            <person name="Ogura Y."/>
            <person name="Katsura K."/>
            <person name="Hayashi T."/>
        </authorList>
    </citation>
    <scope>NUCLEOTIDE SEQUENCE</scope>
    <source>
        <strain evidence="12">NBRC 15689</strain>
    </source>
</reference>
<feature type="binding site" evidence="10">
    <location>
        <position position="515"/>
    </location>
    <ligand>
        <name>Mg(2+)</name>
        <dbReference type="ChEBI" id="CHEBI:18420"/>
        <label>2</label>
    </ligand>
</feature>
<dbReference type="InterPro" id="IPR018522">
    <property type="entry name" value="TopoIIA_CS"/>
</dbReference>
<dbReference type="InterPro" id="IPR002288">
    <property type="entry name" value="DNA_gyrase_B_C"/>
</dbReference>
<evidence type="ECO:0000256" key="1">
    <source>
        <dbReference type="ARBA" id="ARBA00000185"/>
    </source>
</evidence>
<dbReference type="PANTHER" id="PTHR45866">
    <property type="entry name" value="DNA GYRASE/TOPOISOMERASE SUBUNIT B"/>
    <property type="match status" value="1"/>
</dbReference>
<evidence type="ECO:0000256" key="2">
    <source>
        <dbReference type="ARBA" id="ARBA00010708"/>
    </source>
</evidence>
<dbReference type="Pfam" id="PF02518">
    <property type="entry name" value="HATPase_c"/>
    <property type="match status" value="1"/>
</dbReference>
<keyword evidence="3 10" id="KW-0479">Metal-binding</keyword>
<dbReference type="InterPro" id="IPR001241">
    <property type="entry name" value="Topo_IIA"/>
</dbReference>
<dbReference type="InterPro" id="IPR013760">
    <property type="entry name" value="Topo_IIA-like_dom_sf"/>
</dbReference>
<evidence type="ECO:0000256" key="8">
    <source>
        <dbReference type="ARBA" id="ARBA00023125"/>
    </source>
</evidence>
<dbReference type="InterPro" id="IPR006171">
    <property type="entry name" value="TOPRIM_dom"/>
</dbReference>
<feature type="binding site" evidence="10">
    <location>
        <position position="436"/>
    </location>
    <ligand>
        <name>Mg(2+)</name>
        <dbReference type="ChEBI" id="CHEBI:18420"/>
        <label>1</label>
        <note>catalytic</note>
    </ligand>
</feature>
<dbReference type="InterPro" id="IPR020568">
    <property type="entry name" value="Ribosomal_Su5_D2-typ_SF"/>
</dbReference>
<evidence type="ECO:0000256" key="4">
    <source>
        <dbReference type="ARBA" id="ARBA00022741"/>
    </source>
</evidence>
<comment type="subunit">
    <text evidence="10">Heterotetramer, composed of two GyrA and two GyrB chains. In the heterotetramer, GyrA contains the active site tyrosine that forms a transient covalent intermediate with DNA, while GyrB binds cofactors and catalyzes ATP hydrolysis.</text>
</comment>
<dbReference type="SUPFAM" id="SSF55874">
    <property type="entry name" value="ATPase domain of HSP90 chaperone/DNA topoisomerase II/histidine kinase"/>
    <property type="match status" value="1"/>
</dbReference>
<dbReference type="CDD" id="cd03366">
    <property type="entry name" value="TOPRIM_TopoIIA_GyrB"/>
    <property type="match status" value="1"/>
</dbReference>
<dbReference type="PROSITE" id="PS50880">
    <property type="entry name" value="TOPRIM"/>
    <property type="match status" value="1"/>
</dbReference>
<dbReference type="NCBIfam" id="TIGR01059">
    <property type="entry name" value="gyrB"/>
    <property type="match status" value="1"/>
</dbReference>
<keyword evidence="8" id="KW-0238">DNA-binding</keyword>
<dbReference type="InterPro" id="IPR000565">
    <property type="entry name" value="Topo_IIA_B"/>
</dbReference>
<dbReference type="Gene3D" id="3.30.230.10">
    <property type="match status" value="1"/>
</dbReference>
<name>A0ABQ4T4Q2_METOR</name>
<dbReference type="EMBL" id="BPQV01000001">
    <property type="protein sequence ID" value="GJE25206.1"/>
    <property type="molecule type" value="Genomic_DNA"/>
</dbReference>
<comment type="cofactor">
    <cofactor evidence="10">
        <name>Mg(2+)</name>
        <dbReference type="ChEBI" id="CHEBI:18420"/>
    </cofactor>
    <cofactor evidence="10">
        <name>Mn(2+)</name>
        <dbReference type="ChEBI" id="CHEBI:29035"/>
    </cofactor>
    <cofactor evidence="10">
        <name>Ca(2+)</name>
        <dbReference type="ChEBI" id="CHEBI:29108"/>
    </cofactor>
    <text evidence="10">Binds two Mg(2+) per subunit. The magnesium ions form salt bridges with both the protein and the DNA. Can also accept other divalent metal cations, such as Mn(2+) or Ca(2+).</text>
</comment>
<dbReference type="Proteomes" id="UP001055156">
    <property type="component" value="Unassembled WGS sequence"/>
</dbReference>
<evidence type="ECO:0000256" key="3">
    <source>
        <dbReference type="ARBA" id="ARBA00022723"/>
    </source>
</evidence>
<evidence type="ECO:0000313" key="13">
    <source>
        <dbReference type="Proteomes" id="UP001055156"/>
    </source>
</evidence>
<evidence type="ECO:0000259" key="11">
    <source>
        <dbReference type="PROSITE" id="PS50880"/>
    </source>
</evidence>
<proteinExistence type="inferred from homology"/>
<evidence type="ECO:0000256" key="6">
    <source>
        <dbReference type="ARBA" id="ARBA00022842"/>
    </source>
</evidence>
<comment type="similarity">
    <text evidence="2 10">Belongs to the type II topoisomerase GyrB family.</text>
</comment>
<dbReference type="CDD" id="cd16928">
    <property type="entry name" value="HATPase_GyrB-like"/>
    <property type="match status" value="1"/>
</dbReference>
<dbReference type="SUPFAM" id="SSF54211">
    <property type="entry name" value="Ribosomal protein S5 domain 2-like"/>
    <property type="match status" value="1"/>
</dbReference>
<organism evidence="12 13">
    <name type="scientific">Methylobacterium organophilum</name>
    <dbReference type="NCBI Taxonomy" id="410"/>
    <lineage>
        <taxon>Bacteria</taxon>
        <taxon>Pseudomonadati</taxon>
        <taxon>Pseudomonadota</taxon>
        <taxon>Alphaproteobacteria</taxon>
        <taxon>Hyphomicrobiales</taxon>
        <taxon>Methylobacteriaceae</taxon>
        <taxon>Methylobacterium</taxon>
    </lineage>
</organism>
<accession>A0ABQ4T4Q2</accession>
<dbReference type="InterPro" id="IPR011557">
    <property type="entry name" value="GyrB"/>
</dbReference>
<dbReference type="InterPro" id="IPR003594">
    <property type="entry name" value="HATPase_dom"/>
</dbReference>
<protein>
    <recommendedName>
        <fullName evidence="10">DNA gyrase subunit B</fullName>
        <ecNumber evidence="10">5.6.2.2</ecNumber>
    </recommendedName>
</protein>
<evidence type="ECO:0000256" key="7">
    <source>
        <dbReference type="ARBA" id="ARBA00023029"/>
    </source>
</evidence>
<feature type="binding site" evidence="10">
    <location>
        <position position="515"/>
    </location>
    <ligand>
        <name>Mg(2+)</name>
        <dbReference type="ChEBI" id="CHEBI:18420"/>
        <label>1</label>
        <note>catalytic</note>
    </ligand>
</feature>
<keyword evidence="10" id="KW-0963">Cytoplasm</keyword>
<dbReference type="Gene3D" id="3.40.50.670">
    <property type="match status" value="2"/>
</dbReference>
<keyword evidence="13" id="KW-1185">Reference proteome</keyword>
<feature type="site" description="Interaction with DNA" evidence="10">
    <location>
        <position position="464"/>
    </location>
</feature>
<keyword evidence="6 10" id="KW-0460">Magnesium</keyword>
<dbReference type="PROSITE" id="PS00177">
    <property type="entry name" value="TOPOISOMERASE_II"/>
    <property type="match status" value="1"/>
</dbReference>
<dbReference type="PRINTS" id="PR00418">
    <property type="entry name" value="TPI2FAMILY"/>
</dbReference>
<dbReference type="SUPFAM" id="SSF56719">
    <property type="entry name" value="Type II DNA topoisomerase"/>
    <property type="match status" value="1"/>
</dbReference>
<keyword evidence="5 10" id="KW-0067">ATP-binding</keyword>
<dbReference type="InterPro" id="IPR013759">
    <property type="entry name" value="Topo_IIA_B_C"/>
</dbReference>
<feature type="binding site" evidence="10">
    <location>
        <position position="517"/>
    </location>
    <ligand>
        <name>Mg(2+)</name>
        <dbReference type="ChEBI" id="CHEBI:18420"/>
        <label>2</label>
    </ligand>
</feature>
<dbReference type="Pfam" id="PF00986">
    <property type="entry name" value="DNA_gyraseB_C"/>
    <property type="match status" value="1"/>
</dbReference>
<reference evidence="12" key="1">
    <citation type="journal article" date="2021" name="Front. Microbiol.">
        <title>Comprehensive Comparative Genomics and Phenotyping of Methylobacterium Species.</title>
        <authorList>
            <person name="Alessa O."/>
            <person name="Ogura Y."/>
            <person name="Fujitani Y."/>
            <person name="Takami H."/>
            <person name="Hayashi T."/>
            <person name="Sahin N."/>
            <person name="Tani A."/>
        </authorList>
    </citation>
    <scope>NUCLEOTIDE SEQUENCE</scope>
    <source>
        <strain evidence="12">NBRC 15689</strain>
    </source>
</reference>
<comment type="function">
    <text evidence="10">A type II topoisomerase that negatively supercoils closed circular double-stranded (ds) DNA in an ATP-dependent manner to modulate DNA topology and maintain chromosomes in an underwound state. Negative supercoiling favors strand separation, and DNA replication, transcription, recombination and repair, all of which involve strand separation. Also able to catalyze the interconversion of other topological isomers of dsDNA rings, including catenanes and knotted rings. Type II topoisomerases break and join 2 DNA strands simultaneously in an ATP-dependent manner.</text>
</comment>
<dbReference type="PRINTS" id="PR01159">
    <property type="entry name" value="DNAGYRASEB"/>
</dbReference>
<keyword evidence="4 10" id="KW-0547">Nucleotide-binding</keyword>
<evidence type="ECO:0000256" key="10">
    <source>
        <dbReference type="HAMAP-Rule" id="MF_01898"/>
    </source>
</evidence>
<dbReference type="NCBIfam" id="NF011501">
    <property type="entry name" value="PRK14939.1"/>
    <property type="match status" value="1"/>
</dbReference>
<dbReference type="CDD" id="cd00822">
    <property type="entry name" value="TopoII_Trans_DNA_gyrase"/>
    <property type="match status" value="1"/>
</dbReference>
<dbReference type="PANTHER" id="PTHR45866:SF1">
    <property type="entry name" value="DNA GYRASE SUBUNIT B, MITOCHONDRIAL"/>
    <property type="match status" value="1"/>
</dbReference>
<dbReference type="InterPro" id="IPR034160">
    <property type="entry name" value="TOPRIM_GyrB"/>
</dbReference>
<evidence type="ECO:0000313" key="12">
    <source>
        <dbReference type="EMBL" id="GJE25206.1"/>
    </source>
</evidence>
<dbReference type="RefSeq" id="WP_238309177.1">
    <property type="nucleotide sequence ID" value="NZ_BPQV01000001.1"/>
</dbReference>
<comment type="caution">
    <text evidence="12">The sequence shown here is derived from an EMBL/GenBank/DDBJ whole genome shotgun (WGS) entry which is preliminary data.</text>
</comment>
<keyword evidence="7 10" id="KW-0799">Topoisomerase</keyword>
<dbReference type="HAMAP" id="MF_01898">
    <property type="entry name" value="GyrB"/>
    <property type="match status" value="1"/>
</dbReference>
<dbReference type="EC" id="5.6.2.2" evidence="10"/>
<dbReference type="SMART" id="SM00387">
    <property type="entry name" value="HATPase_c"/>
    <property type="match status" value="1"/>
</dbReference>